<evidence type="ECO:0000256" key="1">
    <source>
        <dbReference type="SAM" id="Phobius"/>
    </source>
</evidence>
<proteinExistence type="predicted"/>
<dbReference type="EMBL" id="MIGC01003345">
    <property type="protein sequence ID" value="PHJ19598.1"/>
    <property type="molecule type" value="Genomic_DNA"/>
</dbReference>
<feature type="transmembrane region" description="Helical" evidence="1">
    <location>
        <begin position="27"/>
        <end position="48"/>
    </location>
</feature>
<evidence type="ECO:0000313" key="3">
    <source>
        <dbReference type="Proteomes" id="UP000221165"/>
    </source>
</evidence>
<feature type="non-terminal residue" evidence="2">
    <location>
        <position position="1"/>
    </location>
</feature>
<sequence>GVFRHIGMCLYVVCAFDISVWNYFSTATYFCLSLSVFICRSVCIRLSLRKILPPPRHVTAVWLFLVSNP</sequence>
<keyword evidence="1" id="KW-0812">Transmembrane</keyword>
<organism evidence="2 3">
    <name type="scientific">Cystoisospora suis</name>
    <dbReference type="NCBI Taxonomy" id="483139"/>
    <lineage>
        <taxon>Eukaryota</taxon>
        <taxon>Sar</taxon>
        <taxon>Alveolata</taxon>
        <taxon>Apicomplexa</taxon>
        <taxon>Conoidasida</taxon>
        <taxon>Coccidia</taxon>
        <taxon>Eucoccidiorida</taxon>
        <taxon>Eimeriorina</taxon>
        <taxon>Sarcocystidae</taxon>
        <taxon>Cystoisospora</taxon>
    </lineage>
</organism>
<dbReference type="GeneID" id="94429939"/>
<dbReference type="VEuPathDB" id="ToxoDB:CSUI_006572"/>
<keyword evidence="1" id="KW-1133">Transmembrane helix</keyword>
<evidence type="ECO:0000313" key="2">
    <source>
        <dbReference type="EMBL" id="PHJ19598.1"/>
    </source>
</evidence>
<feature type="non-terminal residue" evidence="2">
    <location>
        <position position="69"/>
    </location>
</feature>
<keyword evidence="1" id="KW-0472">Membrane</keyword>
<dbReference type="AlphaFoldDB" id="A0A2C6KT21"/>
<dbReference type="RefSeq" id="XP_067921296.1">
    <property type="nucleotide sequence ID" value="XM_068066728.1"/>
</dbReference>
<accession>A0A2C6KT21</accession>
<evidence type="ECO:0008006" key="4">
    <source>
        <dbReference type="Google" id="ProtNLM"/>
    </source>
</evidence>
<dbReference type="Proteomes" id="UP000221165">
    <property type="component" value="Unassembled WGS sequence"/>
</dbReference>
<reference evidence="2 3" key="1">
    <citation type="journal article" date="2017" name="Int. J. Parasitol.">
        <title>The genome of the protozoan parasite Cystoisospora suis and a reverse vaccinology approach to identify vaccine candidates.</title>
        <authorList>
            <person name="Palmieri N."/>
            <person name="Shrestha A."/>
            <person name="Ruttkowski B."/>
            <person name="Beck T."/>
            <person name="Vogl C."/>
            <person name="Tomley F."/>
            <person name="Blake D.P."/>
            <person name="Joachim A."/>
        </authorList>
    </citation>
    <scope>NUCLEOTIDE SEQUENCE [LARGE SCALE GENOMIC DNA]</scope>
    <source>
        <strain evidence="2 3">Wien I</strain>
    </source>
</reference>
<gene>
    <name evidence="2" type="ORF">CSUI_006572</name>
</gene>
<protein>
    <recommendedName>
        <fullName evidence="4">Transmembrane protein</fullName>
    </recommendedName>
</protein>
<keyword evidence="3" id="KW-1185">Reference proteome</keyword>
<name>A0A2C6KT21_9APIC</name>
<comment type="caution">
    <text evidence="2">The sequence shown here is derived from an EMBL/GenBank/DDBJ whole genome shotgun (WGS) entry which is preliminary data.</text>
</comment>